<accession>A0A917RZT4</accession>
<keyword evidence="2" id="KW-1185">Reference proteome</keyword>
<evidence type="ECO:0008006" key="3">
    <source>
        <dbReference type="Google" id="ProtNLM"/>
    </source>
</evidence>
<evidence type="ECO:0000313" key="1">
    <source>
        <dbReference type="EMBL" id="GGL45411.1"/>
    </source>
</evidence>
<reference evidence="1" key="1">
    <citation type="journal article" date="2014" name="Int. J. Syst. Evol. Microbiol.">
        <title>Complete genome sequence of Corynebacterium casei LMG S-19264T (=DSM 44701T), isolated from a smear-ripened cheese.</title>
        <authorList>
            <consortium name="US DOE Joint Genome Institute (JGI-PGF)"/>
            <person name="Walter F."/>
            <person name="Albersmeier A."/>
            <person name="Kalinowski J."/>
            <person name="Ruckert C."/>
        </authorList>
    </citation>
    <scope>NUCLEOTIDE SEQUENCE</scope>
    <source>
        <strain evidence="1">JCM 15325</strain>
    </source>
</reference>
<name>A0A917RZT4_9BACL</name>
<dbReference type="InterPro" id="IPR046237">
    <property type="entry name" value="DUF6270"/>
</dbReference>
<protein>
    <recommendedName>
        <fullName evidence="3">Teichoic acid biosynthesis protein</fullName>
    </recommendedName>
</protein>
<comment type="caution">
    <text evidence="1">The sequence shown here is derived from an EMBL/GenBank/DDBJ whole genome shotgun (WGS) entry which is preliminary data.</text>
</comment>
<gene>
    <name evidence="1" type="ORF">GCM10007968_06870</name>
</gene>
<dbReference type="Pfam" id="PF19786">
    <property type="entry name" value="DUF6270"/>
    <property type="match status" value="1"/>
</dbReference>
<sequence>MTAFLSRLKISSKNQTVLLEGRCDKNTVAGSLLLEERIKGNDLFIPRDLRIPCKMKHGVFRADFDLSLLSDLESSTDLWDCYFVGEGEKQNIVFSQKGEDKYPASTGCLSIVFYKNASLNLSISVRKNGANGASLHTMAGNSGIYQLSGELAGINRRSFQHAYLAIRRRDNKNSIQYKYETTLPLVFHSDHHWAVSIHKQSVFPDSSIAHEEVWDLFVKLENDSNDCSLYLPLRNKATFDDDYSVIDRNVFYQAKFYINKKGCIGLWVKRIPRYFELKNLTFDDDGQLNVLCKRLQHEKIIGARLEISTEKWTERFSGFSLEGSVEEGMTATRLTFPAGHLNALYKIEKDDRFMVMIRIEDLMTRVQTWMPLFIDGEPVIRTRKLDLTQELAAAVKLTRQRGMDVIIADRVSTTFHHKGPVNLAILGTCYTRGAFNSSPYFNPGYKEKYTITFTQFHSSIPSLMSRPVSFPENFFDDKKPIEKDYLACDFEKLFFDRLSETKADYFLFDLYPDAVRDLVVYDDQHMITGSFYLRNRAFLQSLAGKARFISHDDEKEFLNYWCPAADAFADKIVQFFPQERIVLQKARMINRYFDKNHQIKYFDDQLDLVKRSNMYFQFMESYLLHRLPHIHTIDLNHYGYIGRFDHPYGQSTNHYEPDYYRKLIQELDKIVTGQDQTENSRKN</sequence>
<organism evidence="1 2">
    <name type="scientific">Sporolactobacillus putidus</name>
    <dbReference type="NCBI Taxonomy" id="492735"/>
    <lineage>
        <taxon>Bacteria</taxon>
        <taxon>Bacillati</taxon>
        <taxon>Bacillota</taxon>
        <taxon>Bacilli</taxon>
        <taxon>Bacillales</taxon>
        <taxon>Sporolactobacillaceae</taxon>
        <taxon>Sporolactobacillus</taxon>
    </lineage>
</organism>
<dbReference type="AlphaFoldDB" id="A0A917RZT4"/>
<reference evidence="1" key="2">
    <citation type="submission" date="2020-09" db="EMBL/GenBank/DDBJ databases">
        <authorList>
            <person name="Sun Q."/>
            <person name="Ohkuma M."/>
        </authorList>
    </citation>
    <scope>NUCLEOTIDE SEQUENCE</scope>
    <source>
        <strain evidence="1">JCM 15325</strain>
    </source>
</reference>
<dbReference type="EMBL" id="BMOK01000002">
    <property type="protein sequence ID" value="GGL45411.1"/>
    <property type="molecule type" value="Genomic_DNA"/>
</dbReference>
<dbReference type="Proteomes" id="UP000654670">
    <property type="component" value="Unassembled WGS sequence"/>
</dbReference>
<evidence type="ECO:0000313" key="2">
    <source>
        <dbReference type="Proteomes" id="UP000654670"/>
    </source>
</evidence>
<proteinExistence type="predicted"/>
<dbReference type="RefSeq" id="WP_188801675.1">
    <property type="nucleotide sequence ID" value="NZ_BMOK01000002.1"/>
</dbReference>